<keyword evidence="2" id="KW-0472">Membrane</keyword>
<dbReference type="Proteomes" id="UP000324020">
    <property type="component" value="Unassembled WGS sequence"/>
</dbReference>
<feature type="compositionally biased region" description="Basic and acidic residues" evidence="1">
    <location>
        <begin position="11"/>
        <end position="31"/>
    </location>
</feature>
<proteinExistence type="predicted"/>
<evidence type="ECO:0000313" key="4">
    <source>
        <dbReference type="Proteomes" id="UP000324020"/>
    </source>
</evidence>
<evidence type="ECO:0000313" key="3">
    <source>
        <dbReference type="EMBL" id="SDF81654.1"/>
    </source>
</evidence>
<evidence type="ECO:0000256" key="2">
    <source>
        <dbReference type="SAM" id="Phobius"/>
    </source>
</evidence>
<feature type="region of interest" description="Disordered" evidence="1">
    <location>
        <begin position="1"/>
        <end position="31"/>
    </location>
</feature>
<feature type="compositionally biased region" description="Polar residues" evidence="1">
    <location>
        <begin position="1"/>
        <end position="10"/>
    </location>
</feature>
<feature type="transmembrane region" description="Helical" evidence="2">
    <location>
        <begin position="138"/>
        <end position="158"/>
    </location>
</feature>
<dbReference type="EMBL" id="FNBO01000009">
    <property type="protein sequence ID" value="SDF81654.1"/>
    <property type="molecule type" value="Genomic_DNA"/>
</dbReference>
<keyword evidence="2" id="KW-1133">Transmembrane helix</keyword>
<sequence length="198" mass="21199">MDPTENGGSTESDRRNGRPTESVDRDAATDASDRRIGVRNVPISGSGSRILRGLIRGVVGGVVGTVLMTLYRFPVFRALPPTADFWATYVGGGDAETYPAVGLLLHFLYGGVAGGLFGVGIGLLSFRSERERRLGGIGLALAYGLGLSAFGTRFVFRFLLDEELDPDEAVIFHVGHAIYGLALGTWISSRERTGDVYD</sequence>
<feature type="transmembrane region" description="Helical" evidence="2">
    <location>
        <begin position="54"/>
        <end position="73"/>
    </location>
</feature>
<dbReference type="RefSeq" id="WP_223174412.1">
    <property type="nucleotide sequence ID" value="NZ_FNBO01000009.1"/>
</dbReference>
<feature type="transmembrane region" description="Helical" evidence="2">
    <location>
        <begin position="170"/>
        <end position="188"/>
    </location>
</feature>
<reference evidence="3 4" key="1">
    <citation type="submission" date="2016-10" db="EMBL/GenBank/DDBJ databases">
        <authorList>
            <person name="Varghese N."/>
            <person name="Submissions S."/>
        </authorList>
    </citation>
    <scope>NUCLEOTIDE SEQUENCE [LARGE SCALE GENOMIC DNA]</scope>
    <source>
        <strain evidence="3 4">CGMCC 1.3527</strain>
    </source>
</reference>
<protein>
    <submittedName>
        <fullName evidence="3">Uncharacterized protein</fullName>
    </submittedName>
</protein>
<dbReference type="AlphaFoldDB" id="A0A1G7P5Z2"/>
<accession>A0A1G7P5Z2</accession>
<feature type="transmembrane region" description="Helical" evidence="2">
    <location>
        <begin position="107"/>
        <end position="126"/>
    </location>
</feature>
<evidence type="ECO:0000256" key="1">
    <source>
        <dbReference type="SAM" id="MobiDB-lite"/>
    </source>
</evidence>
<keyword evidence="4" id="KW-1185">Reference proteome</keyword>
<organism evidence="3 4">
    <name type="scientific">Halorubrum xinjiangense</name>
    <dbReference type="NCBI Taxonomy" id="261291"/>
    <lineage>
        <taxon>Archaea</taxon>
        <taxon>Methanobacteriati</taxon>
        <taxon>Methanobacteriota</taxon>
        <taxon>Stenosarchaea group</taxon>
        <taxon>Halobacteria</taxon>
        <taxon>Halobacteriales</taxon>
        <taxon>Haloferacaceae</taxon>
        <taxon>Halorubrum</taxon>
    </lineage>
</organism>
<gene>
    <name evidence="3" type="ORF">SAMN04488067_10947</name>
</gene>
<keyword evidence="2" id="KW-0812">Transmembrane</keyword>
<name>A0A1G7P5Z2_9EURY</name>